<feature type="domain" description="C3H1-type" evidence="6">
    <location>
        <begin position="106"/>
        <end position="134"/>
    </location>
</feature>
<keyword evidence="4 5" id="KW-0862">Zinc</keyword>
<feature type="domain" description="C3H1-type" evidence="6">
    <location>
        <begin position="64"/>
        <end position="92"/>
    </location>
</feature>
<dbReference type="InterPro" id="IPR000571">
    <property type="entry name" value="Znf_CCCH"/>
</dbReference>
<dbReference type="PANTHER" id="PTHR12547">
    <property type="entry name" value="CCCH ZINC FINGER/TIS11-RELATED"/>
    <property type="match status" value="1"/>
</dbReference>
<evidence type="ECO:0000313" key="7">
    <source>
        <dbReference type="EMBL" id="KAL3783919.1"/>
    </source>
</evidence>
<accession>A0ABD3P7X9</accession>
<proteinExistence type="predicted"/>
<comment type="caution">
    <text evidence="7">The sequence shown here is derived from an EMBL/GenBank/DDBJ whole genome shotgun (WGS) entry which is preliminary data.</text>
</comment>
<dbReference type="PROSITE" id="PS50103">
    <property type="entry name" value="ZF_C3H1"/>
    <property type="match status" value="2"/>
</dbReference>
<keyword evidence="3 5" id="KW-0863">Zinc-finger</keyword>
<sequence>MVQSTSPDSVAMMHFDVEHLNRRNNYEPSQTFYSAAGNVGNRSLSNNGRHHFKNTHSSPESIKNYKTEMCRNIRNDGCCQWGDTCHYAHSEQERRPRCMVELMKDDQLTRPCSIMVETGFCPYNHRCKFLHDPSIIADSNDPNVVVFDHCTKAKKNSYDHPDRLYHHRQASCRQTNPLVAQNIWEQRPFRLPDSVNYHVEFNDTYNLVCNSNLDSKVFDFDLTKTPCMLKGRIHQDIQKELQKLCIVLRMHDAGGNKKHLDFTYEPKNCEF</sequence>
<evidence type="ECO:0000313" key="8">
    <source>
        <dbReference type="Proteomes" id="UP001530315"/>
    </source>
</evidence>
<evidence type="ECO:0000259" key="6">
    <source>
        <dbReference type="PROSITE" id="PS50103"/>
    </source>
</evidence>
<name>A0ABD3P7X9_9STRA</name>
<dbReference type="AlphaFoldDB" id="A0ABD3P7X9"/>
<protein>
    <recommendedName>
        <fullName evidence="6">C3H1-type domain-containing protein</fullName>
    </recommendedName>
</protein>
<dbReference type="SMART" id="SM00356">
    <property type="entry name" value="ZnF_C3H1"/>
    <property type="match status" value="2"/>
</dbReference>
<dbReference type="PANTHER" id="PTHR12547:SF18">
    <property type="entry name" value="PROTEIN TIS11"/>
    <property type="match status" value="1"/>
</dbReference>
<keyword evidence="1 5" id="KW-0479">Metal-binding</keyword>
<reference evidence="7 8" key="1">
    <citation type="submission" date="2024-10" db="EMBL/GenBank/DDBJ databases">
        <title>Updated reference genomes for cyclostephanoid diatoms.</title>
        <authorList>
            <person name="Roberts W.R."/>
            <person name="Alverson A.J."/>
        </authorList>
    </citation>
    <scope>NUCLEOTIDE SEQUENCE [LARGE SCALE GENOMIC DNA]</scope>
    <source>
        <strain evidence="7 8">AJA276-08</strain>
    </source>
</reference>
<evidence type="ECO:0000256" key="3">
    <source>
        <dbReference type="ARBA" id="ARBA00022771"/>
    </source>
</evidence>
<evidence type="ECO:0000256" key="5">
    <source>
        <dbReference type="PROSITE-ProRule" id="PRU00723"/>
    </source>
</evidence>
<feature type="zinc finger region" description="C3H1-type" evidence="5">
    <location>
        <begin position="106"/>
        <end position="134"/>
    </location>
</feature>
<dbReference type="EMBL" id="JALLAZ020000949">
    <property type="protein sequence ID" value="KAL3783919.1"/>
    <property type="molecule type" value="Genomic_DNA"/>
</dbReference>
<keyword evidence="8" id="KW-1185">Reference proteome</keyword>
<dbReference type="GO" id="GO:0008270">
    <property type="term" value="F:zinc ion binding"/>
    <property type="evidence" value="ECO:0007669"/>
    <property type="project" value="UniProtKB-KW"/>
</dbReference>
<organism evidence="7 8">
    <name type="scientific">Stephanodiscus triporus</name>
    <dbReference type="NCBI Taxonomy" id="2934178"/>
    <lineage>
        <taxon>Eukaryota</taxon>
        <taxon>Sar</taxon>
        <taxon>Stramenopiles</taxon>
        <taxon>Ochrophyta</taxon>
        <taxon>Bacillariophyta</taxon>
        <taxon>Coscinodiscophyceae</taxon>
        <taxon>Thalassiosirophycidae</taxon>
        <taxon>Stephanodiscales</taxon>
        <taxon>Stephanodiscaceae</taxon>
        <taxon>Stephanodiscus</taxon>
    </lineage>
</organism>
<evidence type="ECO:0000256" key="4">
    <source>
        <dbReference type="ARBA" id="ARBA00022833"/>
    </source>
</evidence>
<dbReference type="Proteomes" id="UP001530315">
    <property type="component" value="Unassembled WGS sequence"/>
</dbReference>
<gene>
    <name evidence="7" type="ORF">ACHAW5_011042</name>
</gene>
<keyword evidence="2" id="KW-0677">Repeat</keyword>
<dbReference type="Gene3D" id="4.10.1000.10">
    <property type="entry name" value="Zinc finger, CCCH-type"/>
    <property type="match status" value="2"/>
</dbReference>
<evidence type="ECO:0000256" key="1">
    <source>
        <dbReference type="ARBA" id="ARBA00022723"/>
    </source>
</evidence>
<evidence type="ECO:0000256" key="2">
    <source>
        <dbReference type="ARBA" id="ARBA00022737"/>
    </source>
</evidence>
<dbReference type="InterPro" id="IPR036855">
    <property type="entry name" value="Znf_CCCH_sf"/>
</dbReference>
<dbReference type="InterPro" id="IPR045877">
    <property type="entry name" value="ZFP36-like"/>
</dbReference>
<feature type="zinc finger region" description="C3H1-type" evidence="5">
    <location>
        <begin position="64"/>
        <end position="92"/>
    </location>
</feature>
<dbReference type="SUPFAM" id="SSF90229">
    <property type="entry name" value="CCCH zinc finger"/>
    <property type="match status" value="2"/>
</dbReference>